<evidence type="ECO:0000313" key="1">
    <source>
        <dbReference type="EMBL" id="GHB46064.1"/>
    </source>
</evidence>
<dbReference type="Proteomes" id="UP000642809">
    <property type="component" value="Unassembled WGS sequence"/>
</dbReference>
<protein>
    <submittedName>
        <fullName evidence="1">Uncharacterized protein</fullName>
    </submittedName>
</protein>
<accession>A0A8J3CZZ9</accession>
<dbReference type="AlphaFoldDB" id="A0A8J3CZZ9"/>
<evidence type="ECO:0000313" key="2">
    <source>
        <dbReference type="Proteomes" id="UP000642809"/>
    </source>
</evidence>
<gene>
    <name evidence="1" type="ORF">GCM10008106_28760</name>
</gene>
<reference evidence="1" key="1">
    <citation type="journal article" date="2014" name="Int. J. Syst. Evol. Microbiol.">
        <title>Complete genome sequence of Corynebacterium casei LMG S-19264T (=DSM 44701T), isolated from a smear-ripened cheese.</title>
        <authorList>
            <consortium name="US DOE Joint Genome Institute (JGI-PGF)"/>
            <person name="Walter F."/>
            <person name="Albersmeier A."/>
            <person name="Kalinowski J."/>
            <person name="Ruckert C."/>
        </authorList>
    </citation>
    <scope>NUCLEOTIDE SEQUENCE</scope>
    <source>
        <strain evidence="1">KCTC 23224</strain>
    </source>
</reference>
<sequence>MESIHNRVGLDCYHVPTAVKIGCQFKKTPHTGFKSYFSLKRILNVYTIEQKMCTLGVQKKP</sequence>
<keyword evidence="2" id="KW-1185">Reference proteome</keyword>
<proteinExistence type="predicted"/>
<dbReference type="EMBL" id="BMYF01000019">
    <property type="protein sequence ID" value="GHB46064.1"/>
    <property type="molecule type" value="Genomic_DNA"/>
</dbReference>
<organism evidence="1 2">
    <name type="scientific">Mongoliitalea lutea</name>
    <dbReference type="NCBI Taxonomy" id="849756"/>
    <lineage>
        <taxon>Bacteria</taxon>
        <taxon>Pseudomonadati</taxon>
        <taxon>Bacteroidota</taxon>
        <taxon>Cytophagia</taxon>
        <taxon>Cytophagales</taxon>
        <taxon>Cyclobacteriaceae</taxon>
        <taxon>Mongoliitalea</taxon>
    </lineage>
</organism>
<reference evidence="1" key="2">
    <citation type="submission" date="2020-09" db="EMBL/GenBank/DDBJ databases">
        <authorList>
            <person name="Sun Q."/>
            <person name="Kim S."/>
        </authorList>
    </citation>
    <scope>NUCLEOTIDE SEQUENCE</scope>
    <source>
        <strain evidence="1">KCTC 23224</strain>
    </source>
</reference>
<name>A0A8J3CZZ9_9BACT</name>
<comment type="caution">
    <text evidence="1">The sequence shown here is derived from an EMBL/GenBank/DDBJ whole genome shotgun (WGS) entry which is preliminary data.</text>
</comment>